<name>A0A2D0NBX8_FLAN2</name>
<accession>A0A2D0NBX8</accession>
<dbReference type="RefSeq" id="WP_099150604.1">
    <property type="nucleotide sequence ID" value="NZ_PDUD01000019.1"/>
</dbReference>
<evidence type="ECO:0000256" key="1">
    <source>
        <dbReference type="SAM" id="SignalP"/>
    </source>
</evidence>
<reference evidence="2 3" key="1">
    <citation type="submission" date="2017-10" db="EMBL/GenBank/DDBJ databases">
        <title>The draft genome sequence of Lewinella nigricans NBRC 102662.</title>
        <authorList>
            <person name="Wang K."/>
        </authorList>
    </citation>
    <scope>NUCLEOTIDE SEQUENCE [LARGE SCALE GENOMIC DNA]</scope>
    <source>
        <strain evidence="2 3">NBRC 102662</strain>
    </source>
</reference>
<dbReference type="InterPro" id="IPR025345">
    <property type="entry name" value="DUF4249"/>
</dbReference>
<keyword evidence="3" id="KW-1185">Reference proteome</keyword>
<protein>
    <recommendedName>
        <fullName evidence="4">DUF4249 domain-containing protein</fullName>
    </recommendedName>
</protein>
<organism evidence="2 3">
    <name type="scientific">Flavilitoribacter nigricans (strain ATCC 23147 / DSM 23189 / NBRC 102662 / NCIMB 1420 / SS-2)</name>
    <name type="common">Lewinella nigricans</name>
    <dbReference type="NCBI Taxonomy" id="1122177"/>
    <lineage>
        <taxon>Bacteria</taxon>
        <taxon>Pseudomonadati</taxon>
        <taxon>Bacteroidota</taxon>
        <taxon>Saprospiria</taxon>
        <taxon>Saprospirales</taxon>
        <taxon>Lewinellaceae</taxon>
        <taxon>Flavilitoribacter</taxon>
    </lineage>
</organism>
<feature type="chain" id="PRO_5012452032" description="DUF4249 domain-containing protein" evidence="1">
    <location>
        <begin position="21"/>
        <end position="275"/>
    </location>
</feature>
<dbReference type="Pfam" id="PF14054">
    <property type="entry name" value="DUF4249"/>
    <property type="match status" value="1"/>
</dbReference>
<dbReference type="AlphaFoldDB" id="A0A2D0NBX8"/>
<dbReference type="OrthoDB" id="922982at2"/>
<dbReference type="Proteomes" id="UP000223913">
    <property type="component" value="Unassembled WGS sequence"/>
</dbReference>
<dbReference type="EMBL" id="PDUD01000019">
    <property type="protein sequence ID" value="PHN06011.1"/>
    <property type="molecule type" value="Genomic_DNA"/>
</dbReference>
<evidence type="ECO:0000313" key="2">
    <source>
        <dbReference type="EMBL" id="PHN06011.1"/>
    </source>
</evidence>
<evidence type="ECO:0000313" key="3">
    <source>
        <dbReference type="Proteomes" id="UP000223913"/>
    </source>
</evidence>
<keyword evidence="1" id="KW-0732">Signal</keyword>
<evidence type="ECO:0008006" key="4">
    <source>
        <dbReference type="Google" id="ProtNLM"/>
    </source>
</evidence>
<gene>
    <name evidence="2" type="ORF">CRP01_13660</name>
</gene>
<feature type="signal peptide" evidence="1">
    <location>
        <begin position="1"/>
        <end position="20"/>
    </location>
</feature>
<sequence length="275" mass="30369">MKIKIIFPVIAMLAVLTACQDVIELEVPDGDTLLVVDGWLTDQPGEKSVRLTSTANYFNNTATPPVQGALVLLYADDELADTLTEKTSGVYTTMAIGEVGVSYSLYIRTADGNEYVSLSELLRPVPEISQIYTEYKEESALFEEGYYVKIDTQEPEGKGDHYRWKQFLNDEYLNTPFDLLYASDELVDGNPILGLEVNVDPLAVGDHFRVQQLSISEAAYDFFTNLQDQTAFIGSLFDTPPSALHGNLENLDPAGKPVLGFFGVSAVSEREVTVE</sequence>
<proteinExistence type="predicted"/>
<dbReference type="PROSITE" id="PS51257">
    <property type="entry name" value="PROKAR_LIPOPROTEIN"/>
    <property type="match status" value="1"/>
</dbReference>
<comment type="caution">
    <text evidence="2">The sequence shown here is derived from an EMBL/GenBank/DDBJ whole genome shotgun (WGS) entry which is preliminary data.</text>
</comment>